<evidence type="ECO:0000259" key="2">
    <source>
        <dbReference type="Pfam" id="PF05368"/>
    </source>
</evidence>
<gene>
    <name evidence="3" type="ORF">D7294_04475</name>
</gene>
<feature type="compositionally biased region" description="Low complexity" evidence="1">
    <location>
        <begin position="1"/>
        <end position="22"/>
    </location>
</feature>
<dbReference type="PANTHER" id="PTHR43162:SF1">
    <property type="entry name" value="PRESTALK A DIFFERENTIATION PROTEIN A"/>
    <property type="match status" value="1"/>
</dbReference>
<dbReference type="AlphaFoldDB" id="A0A3A9ZB90"/>
<sequence length="311" mass="31721">MANDTRAPGARASEAAAREAGAPGPGAGSGAAEEPRAQARVLVASGTGKTGRRVAARLAGARIGTRNPAGRDAVAFDWSRPESWGPALDGVEAAYLAYYPDITAPEAADALGAFARLAAARGVRRLVLLSGRGMEGAAAAERAVREAGTGWTVLRASWFAQNFSEEFLVHEVRAGEFTLPAVPGLVEPFVDAEDIADVAAAALTAPDGAHAGRVYELTGPRALSLEEAAARISAAAGREVRYRPSAPGAYAGLLAAQGLPPEVAGLLSELFSQVLDGRNAAPTGDVEAVLGRPAREFTAYARAAAAAGAWS</sequence>
<feature type="domain" description="NmrA-like" evidence="2">
    <location>
        <begin position="141"/>
        <end position="267"/>
    </location>
</feature>
<name>A0A3A9ZB90_9ACTN</name>
<dbReference type="Gene3D" id="3.90.25.10">
    <property type="entry name" value="UDP-galactose 4-epimerase, domain 1"/>
    <property type="match status" value="1"/>
</dbReference>
<reference evidence="3 4" key="1">
    <citation type="journal article" date="2014" name="Int. J. Syst. Evol. Microbiol.">
        <title>Streptomyces hoynatensis sp. nov., isolated from deep marine sediment.</title>
        <authorList>
            <person name="Veyisoglu A."/>
            <person name="Sahin N."/>
        </authorList>
    </citation>
    <scope>NUCLEOTIDE SEQUENCE [LARGE SCALE GENOMIC DNA]</scope>
    <source>
        <strain evidence="3 4">KCTC 29097</strain>
    </source>
</reference>
<dbReference type="Pfam" id="PF05368">
    <property type="entry name" value="NmrA"/>
    <property type="match status" value="1"/>
</dbReference>
<keyword evidence="4" id="KW-1185">Reference proteome</keyword>
<comment type="caution">
    <text evidence="3">The sequence shown here is derived from an EMBL/GenBank/DDBJ whole genome shotgun (WGS) entry which is preliminary data.</text>
</comment>
<accession>A0A3A9ZB90</accession>
<dbReference type="InterPro" id="IPR008030">
    <property type="entry name" value="NmrA-like"/>
</dbReference>
<protein>
    <submittedName>
        <fullName evidence="3">NmrA family transcriptional regulator</fullName>
    </submittedName>
</protein>
<feature type="region of interest" description="Disordered" evidence="1">
    <location>
        <begin position="1"/>
        <end position="36"/>
    </location>
</feature>
<dbReference type="InterPro" id="IPR051604">
    <property type="entry name" value="Ergot_Alk_Oxidoreductase"/>
</dbReference>
<dbReference type="Gene3D" id="3.40.50.720">
    <property type="entry name" value="NAD(P)-binding Rossmann-like Domain"/>
    <property type="match status" value="1"/>
</dbReference>
<evidence type="ECO:0000313" key="4">
    <source>
        <dbReference type="Proteomes" id="UP000272474"/>
    </source>
</evidence>
<proteinExistence type="predicted"/>
<dbReference type="OrthoDB" id="3250520at2"/>
<dbReference type="Proteomes" id="UP000272474">
    <property type="component" value="Unassembled WGS sequence"/>
</dbReference>
<evidence type="ECO:0000313" key="3">
    <source>
        <dbReference type="EMBL" id="RKN45722.1"/>
    </source>
</evidence>
<dbReference type="InterPro" id="IPR036291">
    <property type="entry name" value="NAD(P)-bd_dom_sf"/>
</dbReference>
<evidence type="ECO:0000256" key="1">
    <source>
        <dbReference type="SAM" id="MobiDB-lite"/>
    </source>
</evidence>
<dbReference type="EMBL" id="RBAL01000002">
    <property type="protein sequence ID" value="RKN45722.1"/>
    <property type="molecule type" value="Genomic_DNA"/>
</dbReference>
<dbReference type="RefSeq" id="WP_120675711.1">
    <property type="nucleotide sequence ID" value="NZ_RBAL01000002.1"/>
</dbReference>
<organism evidence="3 4">
    <name type="scientific">Streptomyces hoynatensis</name>
    <dbReference type="NCBI Taxonomy" id="1141874"/>
    <lineage>
        <taxon>Bacteria</taxon>
        <taxon>Bacillati</taxon>
        <taxon>Actinomycetota</taxon>
        <taxon>Actinomycetes</taxon>
        <taxon>Kitasatosporales</taxon>
        <taxon>Streptomycetaceae</taxon>
        <taxon>Streptomyces</taxon>
    </lineage>
</organism>
<dbReference type="SUPFAM" id="SSF51735">
    <property type="entry name" value="NAD(P)-binding Rossmann-fold domains"/>
    <property type="match status" value="1"/>
</dbReference>
<dbReference type="PANTHER" id="PTHR43162">
    <property type="match status" value="1"/>
</dbReference>